<gene>
    <name evidence="1" type="ORF">K1T71_012333</name>
</gene>
<accession>A0ACC1CLI1</accession>
<reference evidence="1 2" key="1">
    <citation type="journal article" date="2021" name="Front. Genet.">
        <title>Chromosome-Level Genome Assembly Reveals Significant Gene Expansion in the Toll and IMD Signaling Pathways of Dendrolimus kikuchii.</title>
        <authorList>
            <person name="Zhou J."/>
            <person name="Wu P."/>
            <person name="Xiong Z."/>
            <person name="Liu N."/>
            <person name="Zhao N."/>
            <person name="Ji M."/>
            <person name="Qiu Y."/>
            <person name="Yang B."/>
        </authorList>
    </citation>
    <scope>NUCLEOTIDE SEQUENCE [LARGE SCALE GENOMIC DNA]</scope>
    <source>
        <strain evidence="1">Ann1</strain>
    </source>
</reference>
<name>A0ACC1CLI1_9NEOP</name>
<proteinExistence type="predicted"/>
<comment type="caution">
    <text evidence="1">The sequence shown here is derived from an EMBL/GenBank/DDBJ whole genome shotgun (WGS) entry which is preliminary data.</text>
</comment>
<organism evidence="1 2">
    <name type="scientific">Dendrolimus kikuchii</name>
    <dbReference type="NCBI Taxonomy" id="765133"/>
    <lineage>
        <taxon>Eukaryota</taxon>
        <taxon>Metazoa</taxon>
        <taxon>Ecdysozoa</taxon>
        <taxon>Arthropoda</taxon>
        <taxon>Hexapoda</taxon>
        <taxon>Insecta</taxon>
        <taxon>Pterygota</taxon>
        <taxon>Neoptera</taxon>
        <taxon>Endopterygota</taxon>
        <taxon>Lepidoptera</taxon>
        <taxon>Glossata</taxon>
        <taxon>Ditrysia</taxon>
        <taxon>Bombycoidea</taxon>
        <taxon>Lasiocampidae</taxon>
        <taxon>Dendrolimus</taxon>
    </lineage>
</organism>
<evidence type="ECO:0000313" key="1">
    <source>
        <dbReference type="EMBL" id="KAJ0172360.1"/>
    </source>
</evidence>
<dbReference type="EMBL" id="CM034408">
    <property type="protein sequence ID" value="KAJ0172360.1"/>
    <property type="molecule type" value="Genomic_DNA"/>
</dbReference>
<keyword evidence="2" id="KW-1185">Reference proteome</keyword>
<evidence type="ECO:0000313" key="2">
    <source>
        <dbReference type="Proteomes" id="UP000824533"/>
    </source>
</evidence>
<dbReference type="Proteomes" id="UP000824533">
    <property type="component" value="Linkage Group LG22"/>
</dbReference>
<protein>
    <submittedName>
        <fullName evidence="1">Uncharacterized protein</fullName>
    </submittedName>
</protein>
<sequence>MVVKVFNTILYGAIFLSLFIVDYLLGNGLVDMSQKIFCKITCFVRRTLKEEAKKVAIAGIDNPINLTVLCTEIVVLSVTIAILNKYKKLRGNDRIDELLQESKEALKQTNEFLEKWRLRRINWQVPTEYSYLDDEPQEIEPLKLEVPILHMAIVDTLGTTRSQPERGDAGDTINMTDSTLLSITSLVEDDYVSITEPASEEKMEDVPKNIEFRNRYLWDVMEEDANVAKD</sequence>